<name>A0A5N6BF92_9ACTN</name>
<feature type="transmembrane region" description="Helical" evidence="7">
    <location>
        <begin position="355"/>
        <end position="377"/>
    </location>
</feature>
<gene>
    <name evidence="9" type="ORF">FH610_036190</name>
</gene>
<keyword evidence="4 7" id="KW-0812">Transmembrane</keyword>
<feature type="transmembrane region" description="Helical" evidence="7">
    <location>
        <begin position="429"/>
        <end position="452"/>
    </location>
</feature>
<dbReference type="EMBL" id="VDMA02000027">
    <property type="protein sequence ID" value="KAB8178808.1"/>
    <property type="molecule type" value="Genomic_DNA"/>
</dbReference>
<dbReference type="PANTHER" id="PTHR42718:SF42">
    <property type="entry name" value="EXPORT PROTEIN"/>
    <property type="match status" value="1"/>
</dbReference>
<dbReference type="SUPFAM" id="SSF103473">
    <property type="entry name" value="MFS general substrate transporter"/>
    <property type="match status" value="1"/>
</dbReference>
<comment type="caution">
    <text evidence="9">The sequence shown here is derived from an EMBL/GenBank/DDBJ whole genome shotgun (WGS) entry which is preliminary data.</text>
</comment>
<dbReference type="InterPro" id="IPR036259">
    <property type="entry name" value="MFS_trans_sf"/>
</dbReference>
<keyword evidence="10" id="KW-1185">Reference proteome</keyword>
<evidence type="ECO:0000256" key="4">
    <source>
        <dbReference type="ARBA" id="ARBA00022692"/>
    </source>
</evidence>
<dbReference type="GO" id="GO:0022857">
    <property type="term" value="F:transmembrane transporter activity"/>
    <property type="evidence" value="ECO:0007669"/>
    <property type="project" value="InterPro"/>
</dbReference>
<feature type="transmembrane region" description="Helical" evidence="7">
    <location>
        <begin position="194"/>
        <end position="214"/>
    </location>
</feature>
<feature type="transmembrane region" description="Helical" evidence="7">
    <location>
        <begin position="131"/>
        <end position="154"/>
    </location>
</feature>
<dbReference type="InterPro" id="IPR004638">
    <property type="entry name" value="EmrB-like"/>
</dbReference>
<feature type="transmembrane region" description="Helical" evidence="7">
    <location>
        <begin position="264"/>
        <end position="287"/>
    </location>
</feature>
<evidence type="ECO:0000313" key="10">
    <source>
        <dbReference type="Proteomes" id="UP000313066"/>
    </source>
</evidence>
<proteinExistence type="predicted"/>
<feature type="transmembrane region" description="Helical" evidence="7">
    <location>
        <begin position="398"/>
        <end position="417"/>
    </location>
</feature>
<keyword evidence="6 7" id="KW-0472">Membrane</keyword>
<dbReference type="Pfam" id="PF07690">
    <property type="entry name" value="MFS_1"/>
    <property type="match status" value="1"/>
</dbReference>
<feature type="domain" description="Major facilitator superfamily (MFS) profile" evidence="8">
    <location>
        <begin position="7"/>
        <end position="456"/>
    </location>
</feature>
<dbReference type="RefSeq" id="WP_139579743.1">
    <property type="nucleotide sequence ID" value="NZ_VDMA02000027.1"/>
</dbReference>
<dbReference type="CDD" id="cd17321">
    <property type="entry name" value="MFS_MMR_MDR_like"/>
    <property type="match status" value="1"/>
</dbReference>
<dbReference type="NCBIfam" id="TIGR00711">
    <property type="entry name" value="efflux_EmrB"/>
    <property type="match status" value="1"/>
</dbReference>
<feature type="transmembrane region" description="Helical" evidence="7">
    <location>
        <begin position="293"/>
        <end position="316"/>
    </location>
</feature>
<feature type="transmembrane region" description="Helical" evidence="7">
    <location>
        <begin position="98"/>
        <end position="119"/>
    </location>
</feature>
<dbReference type="Gene3D" id="1.20.1250.20">
    <property type="entry name" value="MFS general substrate transporter like domains"/>
    <property type="match status" value="1"/>
</dbReference>
<comment type="subcellular location">
    <subcellularLocation>
        <location evidence="1">Cell membrane</location>
        <topology evidence="1">Multi-pass membrane protein</topology>
    </subcellularLocation>
</comment>
<protein>
    <submittedName>
        <fullName evidence="9">DHA2 family efflux MFS transporter permease subunit</fullName>
    </submittedName>
</protein>
<feature type="transmembrane region" description="Helical" evidence="7">
    <location>
        <begin position="36"/>
        <end position="60"/>
    </location>
</feature>
<evidence type="ECO:0000256" key="6">
    <source>
        <dbReference type="ARBA" id="ARBA00023136"/>
    </source>
</evidence>
<evidence type="ECO:0000256" key="1">
    <source>
        <dbReference type="ARBA" id="ARBA00004651"/>
    </source>
</evidence>
<evidence type="ECO:0000259" key="8">
    <source>
        <dbReference type="PROSITE" id="PS50850"/>
    </source>
</evidence>
<dbReference type="AlphaFoldDB" id="A0A5N6BF92"/>
<organism evidence="9 10">
    <name type="scientific">Microbispora catharanthi</name>
    <dbReference type="NCBI Taxonomy" id="1712871"/>
    <lineage>
        <taxon>Bacteria</taxon>
        <taxon>Bacillati</taxon>
        <taxon>Actinomycetota</taxon>
        <taxon>Actinomycetes</taxon>
        <taxon>Streptosporangiales</taxon>
        <taxon>Streptosporangiaceae</taxon>
        <taxon>Microbispora</taxon>
    </lineage>
</organism>
<dbReference type="InterPro" id="IPR011701">
    <property type="entry name" value="MFS"/>
</dbReference>
<evidence type="ECO:0000256" key="3">
    <source>
        <dbReference type="ARBA" id="ARBA00022475"/>
    </source>
</evidence>
<sequence>MSGRWWALVAVALATFMTYLDNNVVNVALPTIQRDLALTISGLEWIVSAYILVFAGLLLAGGRLADVFGPRTAFFGGLAVFTLASVAAGLAGSQETLIAARAVQGLGAALVTPSTLALLPRIFPDPRERATAVGIWSAVGALALAIGPLTGGFLSENADWGWIFLINLPIGVVAAVIGLRSIRVERAASGRASLDLPGLATSAVALFALTYALIEGESRGWTSAPILGAFAVFAVAAVAFLVVESRTAQPMIDLTLFRERVFSGGLLSMGLWSFGVFGIYFFTALYLQSALGFSPTAAGAGFVPMALLMAVIASVSPRIAERFGSAGTVAVGLGLMAVAIGGLSSAGEGSHYGDLLPWFLLYGAGAGLLVPLTNVVLNAMPPARAGVASGVLNVSREVFGLLGITILGAILSARQSAVGGAPLHAFLEAYRFTLLIAAAIVLVGVPVSVYSLRRTRAAAAASASASASAEPSEPAVAEPVA</sequence>
<dbReference type="InterPro" id="IPR020846">
    <property type="entry name" value="MFS_dom"/>
</dbReference>
<evidence type="ECO:0000313" key="9">
    <source>
        <dbReference type="EMBL" id="KAB8178808.1"/>
    </source>
</evidence>
<keyword evidence="3" id="KW-1003">Cell membrane</keyword>
<reference evidence="9 10" key="1">
    <citation type="submission" date="2019-10" db="EMBL/GenBank/DDBJ databases">
        <title>Nonomuraea sp. nov., isolated from Phyllanthus amarus.</title>
        <authorList>
            <person name="Klykleung N."/>
            <person name="Tanasupawat S."/>
        </authorList>
    </citation>
    <scope>NUCLEOTIDE SEQUENCE [LARGE SCALE GENOMIC DNA]</scope>
    <source>
        <strain evidence="9 10">CR1-09</strain>
    </source>
</reference>
<dbReference type="Gene3D" id="1.20.1720.10">
    <property type="entry name" value="Multidrug resistance protein D"/>
    <property type="match status" value="1"/>
</dbReference>
<dbReference type="PROSITE" id="PS50850">
    <property type="entry name" value="MFS"/>
    <property type="match status" value="1"/>
</dbReference>
<dbReference type="GO" id="GO:0005886">
    <property type="term" value="C:plasma membrane"/>
    <property type="evidence" value="ECO:0007669"/>
    <property type="project" value="UniProtKB-SubCell"/>
</dbReference>
<feature type="transmembrane region" description="Helical" evidence="7">
    <location>
        <begin position="72"/>
        <end position="92"/>
    </location>
</feature>
<accession>A0A5N6BF92</accession>
<evidence type="ECO:0000256" key="2">
    <source>
        <dbReference type="ARBA" id="ARBA00022448"/>
    </source>
</evidence>
<feature type="transmembrane region" description="Helical" evidence="7">
    <location>
        <begin position="323"/>
        <end position="343"/>
    </location>
</feature>
<feature type="transmembrane region" description="Helical" evidence="7">
    <location>
        <begin position="160"/>
        <end position="182"/>
    </location>
</feature>
<keyword evidence="2" id="KW-0813">Transport</keyword>
<evidence type="ECO:0000256" key="7">
    <source>
        <dbReference type="SAM" id="Phobius"/>
    </source>
</evidence>
<evidence type="ECO:0000256" key="5">
    <source>
        <dbReference type="ARBA" id="ARBA00022989"/>
    </source>
</evidence>
<dbReference type="PANTHER" id="PTHR42718">
    <property type="entry name" value="MAJOR FACILITATOR SUPERFAMILY MULTIDRUG TRANSPORTER MFSC"/>
    <property type="match status" value="1"/>
</dbReference>
<dbReference type="Proteomes" id="UP000313066">
    <property type="component" value="Unassembled WGS sequence"/>
</dbReference>
<keyword evidence="5 7" id="KW-1133">Transmembrane helix</keyword>
<feature type="transmembrane region" description="Helical" evidence="7">
    <location>
        <begin position="226"/>
        <end position="243"/>
    </location>
</feature>